<gene>
    <name evidence="1" type="ORF">HZH66_005834</name>
</gene>
<comment type="caution">
    <text evidence="1">The sequence shown here is derived from an EMBL/GenBank/DDBJ whole genome shotgun (WGS) entry which is preliminary data.</text>
</comment>
<dbReference type="Proteomes" id="UP000614350">
    <property type="component" value="Unassembled WGS sequence"/>
</dbReference>
<name>A0A834N8F5_VESVU</name>
<organism evidence="1 2">
    <name type="scientific">Vespula vulgaris</name>
    <name type="common">Yellow jacket</name>
    <name type="synonym">Wasp</name>
    <dbReference type="NCBI Taxonomy" id="7454"/>
    <lineage>
        <taxon>Eukaryota</taxon>
        <taxon>Metazoa</taxon>
        <taxon>Ecdysozoa</taxon>
        <taxon>Arthropoda</taxon>
        <taxon>Hexapoda</taxon>
        <taxon>Insecta</taxon>
        <taxon>Pterygota</taxon>
        <taxon>Neoptera</taxon>
        <taxon>Endopterygota</taxon>
        <taxon>Hymenoptera</taxon>
        <taxon>Apocrita</taxon>
        <taxon>Aculeata</taxon>
        <taxon>Vespoidea</taxon>
        <taxon>Vespidae</taxon>
        <taxon>Vespinae</taxon>
        <taxon>Vespula</taxon>
    </lineage>
</organism>
<protein>
    <submittedName>
        <fullName evidence="1">Uncharacterized protein</fullName>
    </submittedName>
</protein>
<dbReference type="AlphaFoldDB" id="A0A834N8F5"/>
<sequence length="125" mass="14002">MTTIKMGSTYGCLMGAETTCITSGMRTEHEAIGFKATSGLANEPAVVRPNLLADPLALTVTRKKDQEEDEEEEEECRDCVLRSTKKSIIRPDRFDDQRTRFLNRPNENVCTLSSLIGTYNAVLER</sequence>
<evidence type="ECO:0000313" key="2">
    <source>
        <dbReference type="Proteomes" id="UP000614350"/>
    </source>
</evidence>
<evidence type="ECO:0000313" key="1">
    <source>
        <dbReference type="EMBL" id="KAF7400650.1"/>
    </source>
</evidence>
<reference evidence="1" key="1">
    <citation type="journal article" date="2020" name="G3 (Bethesda)">
        <title>High-Quality Assemblies for Three Invasive Social Wasps from the &lt;i&gt;Vespula&lt;/i&gt; Genus.</title>
        <authorList>
            <person name="Harrop T.W.R."/>
            <person name="Guhlin J."/>
            <person name="McLaughlin G.M."/>
            <person name="Permina E."/>
            <person name="Stockwell P."/>
            <person name="Gilligan J."/>
            <person name="Le Lec M.F."/>
            <person name="Gruber M.A.M."/>
            <person name="Quinn O."/>
            <person name="Lovegrove M."/>
            <person name="Duncan E.J."/>
            <person name="Remnant E.J."/>
            <person name="Van Eeckhoven J."/>
            <person name="Graham B."/>
            <person name="Knapp R.A."/>
            <person name="Langford K.W."/>
            <person name="Kronenberg Z."/>
            <person name="Press M.O."/>
            <person name="Eacker S.M."/>
            <person name="Wilson-Rankin E.E."/>
            <person name="Purcell J."/>
            <person name="Lester P.J."/>
            <person name="Dearden P.K."/>
        </authorList>
    </citation>
    <scope>NUCLEOTIDE SEQUENCE</scope>
    <source>
        <strain evidence="1">Marl-1</strain>
    </source>
</reference>
<accession>A0A834N8F5</accession>
<dbReference type="EMBL" id="JACSEA010000005">
    <property type="protein sequence ID" value="KAF7400650.1"/>
    <property type="molecule type" value="Genomic_DNA"/>
</dbReference>
<keyword evidence="2" id="KW-1185">Reference proteome</keyword>
<proteinExistence type="predicted"/>